<proteinExistence type="predicted"/>
<dbReference type="AlphaFoldDB" id="A0A075WHI2"/>
<dbReference type="GeneID" id="24795323"/>
<sequence length="65" mass="6863">MKEETVKAIEMVGKVLILVPLLASLVLLLYFNITGSSAEIGPGFCVGTVILAGIVLVVYSAVRSR</sequence>
<dbReference type="EMBL" id="CP006577">
    <property type="protein sequence ID" value="AIG98584.1"/>
    <property type="molecule type" value="Genomic_DNA"/>
</dbReference>
<feature type="transmembrane region" description="Helical" evidence="1">
    <location>
        <begin position="40"/>
        <end position="62"/>
    </location>
</feature>
<keyword evidence="1" id="KW-1133">Transmembrane helix</keyword>
<dbReference type="HOGENOM" id="CLU_2839172_0_0_2"/>
<evidence type="ECO:0000313" key="3">
    <source>
        <dbReference type="Proteomes" id="UP000028501"/>
    </source>
</evidence>
<evidence type="ECO:0000313" key="2">
    <source>
        <dbReference type="EMBL" id="AIG98584.1"/>
    </source>
</evidence>
<dbReference type="KEGG" id="afg:AFULGI_00018290"/>
<feature type="transmembrane region" description="Helical" evidence="1">
    <location>
        <begin position="12"/>
        <end position="34"/>
    </location>
</feature>
<keyword evidence="1" id="KW-0812">Transmembrane</keyword>
<accession>A0A075WHI2</accession>
<keyword evidence="1" id="KW-0472">Membrane</keyword>
<evidence type="ECO:0000256" key="1">
    <source>
        <dbReference type="SAM" id="Phobius"/>
    </source>
</evidence>
<protein>
    <submittedName>
        <fullName evidence="2">Uncharacterized protein</fullName>
    </submittedName>
</protein>
<organism evidence="2 3">
    <name type="scientific">Archaeoglobus fulgidus DSM 8774</name>
    <dbReference type="NCBI Taxonomy" id="1344584"/>
    <lineage>
        <taxon>Archaea</taxon>
        <taxon>Methanobacteriati</taxon>
        <taxon>Methanobacteriota</taxon>
        <taxon>Archaeoglobi</taxon>
        <taxon>Archaeoglobales</taxon>
        <taxon>Archaeoglobaceae</taxon>
        <taxon>Archaeoglobus</taxon>
    </lineage>
</organism>
<reference evidence="2 3" key="1">
    <citation type="submission" date="2013-07" db="EMBL/GenBank/DDBJ databases">
        <title>Genome of Archaeoglobus fulgidus.</title>
        <authorList>
            <person name="Fiebig A."/>
            <person name="Birkeland N.-K."/>
        </authorList>
    </citation>
    <scope>NUCLEOTIDE SEQUENCE [LARGE SCALE GENOMIC DNA]</scope>
    <source>
        <strain evidence="2 3">DSM 8774</strain>
    </source>
</reference>
<gene>
    <name evidence="2" type="ORF">AFULGI_00018290</name>
</gene>
<name>A0A075WHI2_ARCFL</name>
<dbReference type="Proteomes" id="UP000028501">
    <property type="component" value="Chromosome"/>
</dbReference>
<dbReference type="RefSeq" id="WP_143274436.1">
    <property type="nucleotide sequence ID" value="NZ_CP006577.1"/>
</dbReference>